<evidence type="ECO:0000256" key="1">
    <source>
        <dbReference type="ARBA" id="ARBA00022475"/>
    </source>
</evidence>
<feature type="compositionally biased region" description="Basic and acidic residues" evidence="11">
    <location>
        <begin position="210"/>
        <end position="225"/>
    </location>
</feature>
<feature type="transmembrane region" description="Helical" evidence="10">
    <location>
        <begin position="115"/>
        <end position="136"/>
    </location>
</feature>
<evidence type="ECO:0000256" key="7">
    <source>
        <dbReference type="ARBA" id="ARBA00023136"/>
    </source>
</evidence>
<comment type="function">
    <text evidence="10">Catalyzes the transfer of an acyl group from acyl-phosphate (acyl-PO(4)) to glycerol-3-phosphate (G3P) to form lysophosphatidic acid (LPA). This enzyme utilizes acyl-phosphate as fatty acyl donor, but not acyl-CoA or acyl-ACP.</text>
</comment>
<evidence type="ECO:0000256" key="8">
    <source>
        <dbReference type="ARBA" id="ARBA00023209"/>
    </source>
</evidence>
<dbReference type="EMBL" id="CP159578">
    <property type="protein sequence ID" value="XCJ78981.1"/>
    <property type="molecule type" value="Genomic_DNA"/>
</dbReference>
<comment type="similarity">
    <text evidence="10">Belongs to the PlsY family.</text>
</comment>
<comment type="catalytic activity">
    <reaction evidence="10">
        <text>an acyl phosphate + sn-glycerol 3-phosphate = a 1-acyl-sn-glycero-3-phosphate + phosphate</text>
        <dbReference type="Rhea" id="RHEA:34075"/>
        <dbReference type="ChEBI" id="CHEBI:43474"/>
        <dbReference type="ChEBI" id="CHEBI:57597"/>
        <dbReference type="ChEBI" id="CHEBI:57970"/>
        <dbReference type="ChEBI" id="CHEBI:59918"/>
        <dbReference type="EC" id="2.3.1.275"/>
    </reaction>
</comment>
<comment type="subunit">
    <text evidence="10">Probably interacts with PlsX.</text>
</comment>
<keyword evidence="6 10" id="KW-0443">Lipid metabolism</keyword>
<keyword evidence="2 10" id="KW-0444">Lipid biosynthesis</keyword>
<keyword evidence="8 10" id="KW-0594">Phospholipid biosynthesis</keyword>
<feature type="region of interest" description="Disordered" evidence="11">
    <location>
        <begin position="202"/>
        <end position="225"/>
    </location>
</feature>
<dbReference type="GO" id="GO:0043772">
    <property type="term" value="F:acyl-phosphate glycerol-3-phosphate acyltransferase activity"/>
    <property type="evidence" value="ECO:0007669"/>
    <property type="project" value="UniProtKB-UniRule"/>
</dbReference>
<reference evidence="12" key="1">
    <citation type="submission" date="2024-06" db="EMBL/GenBank/DDBJ databases">
        <title>Complete genome of Salinicola endophyticus HNIBRBA4755.</title>
        <authorList>
            <person name="Shin S.Y."/>
            <person name="Kang H."/>
            <person name="Song J."/>
        </authorList>
    </citation>
    <scope>NUCLEOTIDE SEQUENCE</scope>
    <source>
        <strain evidence="12">HNIBRBA4755</strain>
    </source>
</reference>
<proteinExistence type="inferred from homology"/>
<feature type="transmembrane region" description="Helical" evidence="10">
    <location>
        <begin position="72"/>
        <end position="95"/>
    </location>
</feature>
<dbReference type="GO" id="GO:0008654">
    <property type="term" value="P:phospholipid biosynthetic process"/>
    <property type="evidence" value="ECO:0007669"/>
    <property type="project" value="UniProtKB-UniRule"/>
</dbReference>
<comment type="pathway">
    <text evidence="10">Lipid metabolism; phospholipid metabolism.</text>
</comment>
<evidence type="ECO:0000256" key="10">
    <source>
        <dbReference type="HAMAP-Rule" id="MF_01043"/>
    </source>
</evidence>
<dbReference type="GO" id="GO:0005886">
    <property type="term" value="C:plasma membrane"/>
    <property type="evidence" value="ECO:0007669"/>
    <property type="project" value="UniProtKB-SubCell"/>
</dbReference>
<comment type="subcellular location">
    <subcellularLocation>
        <location evidence="10">Cell membrane</location>
        <topology evidence="10">Multi-pass membrane protein</topology>
    </subcellularLocation>
</comment>
<keyword evidence="4 10" id="KW-0812">Transmembrane</keyword>
<name>A0AB74UE89_9GAMM</name>
<dbReference type="RefSeq" id="WP_353979930.1">
    <property type="nucleotide sequence ID" value="NZ_CP159578.1"/>
</dbReference>
<evidence type="ECO:0000256" key="11">
    <source>
        <dbReference type="SAM" id="MobiDB-lite"/>
    </source>
</evidence>
<evidence type="ECO:0000256" key="6">
    <source>
        <dbReference type="ARBA" id="ARBA00023098"/>
    </source>
</evidence>
<accession>A0AB74UE89</accession>
<feature type="transmembrane region" description="Helical" evidence="10">
    <location>
        <begin position="166"/>
        <end position="182"/>
    </location>
</feature>
<sequence length="225" mass="24066">MPSSTLITIALASAGYLSGSLLGAIWVCRLWGLGDPRRAGSGNPGFSNVLRAFGWRPALATLVIDAGKGMPVLWLAGSASLSVWAQGLVGLSVLLGHSCPLWHRGRGGKAVASAFGVLLMLATPVALICAVCWFLLAWRVRTAAVASLATALSAPLLSYWLVPPMSGVICVFSTLVLIRHAFNIRTWREHRRETVAPALADPLDEEDALEDRRDVGTERQRLDSD</sequence>
<keyword evidence="9 10" id="KW-1208">Phospholipid metabolism</keyword>
<keyword evidence="12" id="KW-0012">Acyltransferase</keyword>
<feature type="transmembrane region" description="Helical" evidence="10">
    <location>
        <begin position="6"/>
        <end position="28"/>
    </location>
</feature>
<gene>
    <name evidence="10" type="primary">plsY</name>
    <name evidence="12" type="ORF">ABV408_16275</name>
</gene>
<dbReference type="AlphaFoldDB" id="A0AB74UE89"/>
<keyword evidence="1 10" id="KW-1003">Cell membrane</keyword>
<evidence type="ECO:0000313" key="12">
    <source>
        <dbReference type="EMBL" id="XCJ78981.1"/>
    </source>
</evidence>
<dbReference type="HAMAP" id="MF_01043">
    <property type="entry name" value="PlsY"/>
    <property type="match status" value="1"/>
</dbReference>
<dbReference type="SMART" id="SM01207">
    <property type="entry name" value="G3P_acyltransf"/>
    <property type="match status" value="1"/>
</dbReference>
<dbReference type="PANTHER" id="PTHR30309">
    <property type="entry name" value="INNER MEMBRANE PROTEIN YGIH"/>
    <property type="match status" value="1"/>
</dbReference>
<dbReference type="InterPro" id="IPR003811">
    <property type="entry name" value="G3P_acylTferase_PlsY"/>
</dbReference>
<dbReference type="PANTHER" id="PTHR30309:SF0">
    <property type="entry name" value="GLYCEROL-3-PHOSPHATE ACYLTRANSFERASE-RELATED"/>
    <property type="match status" value="1"/>
</dbReference>
<evidence type="ECO:0000256" key="9">
    <source>
        <dbReference type="ARBA" id="ARBA00023264"/>
    </source>
</evidence>
<protein>
    <recommendedName>
        <fullName evidence="10">Glycerol-3-phosphate acyltransferase</fullName>
    </recommendedName>
    <alternativeName>
        <fullName evidence="10">Acyl-PO4 G3P acyltransferase</fullName>
    </alternativeName>
    <alternativeName>
        <fullName evidence="10">Acyl-phosphate--glycerol-3-phosphate acyltransferase</fullName>
    </alternativeName>
    <alternativeName>
        <fullName evidence="10">G3P acyltransferase</fullName>
        <shortName evidence="10">GPAT</shortName>
        <ecNumber evidence="10">2.3.1.275</ecNumber>
    </alternativeName>
    <alternativeName>
        <fullName evidence="10">Lysophosphatidic acid synthase</fullName>
        <shortName evidence="10">LPA synthase</shortName>
    </alternativeName>
</protein>
<dbReference type="Pfam" id="PF02660">
    <property type="entry name" value="G3P_acyltransf"/>
    <property type="match status" value="1"/>
</dbReference>
<evidence type="ECO:0000256" key="3">
    <source>
        <dbReference type="ARBA" id="ARBA00022679"/>
    </source>
</evidence>
<keyword evidence="7 10" id="KW-0472">Membrane</keyword>
<keyword evidence="5 10" id="KW-1133">Transmembrane helix</keyword>
<evidence type="ECO:0000256" key="2">
    <source>
        <dbReference type="ARBA" id="ARBA00022516"/>
    </source>
</evidence>
<evidence type="ECO:0000256" key="5">
    <source>
        <dbReference type="ARBA" id="ARBA00022989"/>
    </source>
</evidence>
<keyword evidence="3 10" id="KW-0808">Transferase</keyword>
<evidence type="ECO:0000256" key="4">
    <source>
        <dbReference type="ARBA" id="ARBA00022692"/>
    </source>
</evidence>
<organism evidence="12">
    <name type="scientific">Salinicola endophyticus</name>
    <dbReference type="NCBI Taxonomy" id="1949083"/>
    <lineage>
        <taxon>Bacteria</taxon>
        <taxon>Pseudomonadati</taxon>
        <taxon>Pseudomonadota</taxon>
        <taxon>Gammaproteobacteria</taxon>
        <taxon>Oceanospirillales</taxon>
        <taxon>Halomonadaceae</taxon>
        <taxon>Salinicola</taxon>
    </lineage>
</organism>
<dbReference type="EC" id="2.3.1.275" evidence="10"/>